<name>A0A3B0QRQ7_9ZZZZ</name>
<dbReference type="InterPro" id="IPR044036">
    <property type="entry name" value="DUF5752"/>
</dbReference>
<reference evidence="1" key="1">
    <citation type="submission" date="2018-06" db="EMBL/GenBank/DDBJ databases">
        <authorList>
            <person name="Zhirakovskaya E."/>
        </authorList>
    </citation>
    <scope>NUCLEOTIDE SEQUENCE</scope>
</reference>
<dbReference type="EMBL" id="UOEA01000035">
    <property type="protein sequence ID" value="VAV83111.1"/>
    <property type="molecule type" value="Genomic_DNA"/>
</dbReference>
<evidence type="ECO:0000313" key="1">
    <source>
        <dbReference type="EMBL" id="VAV83111.1"/>
    </source>
</evidence>
<accession>A0A3B0QRQ7</accession>
<dbReference type="AlphaFoldDB" id="A0A3B0QRQ7"/>
<protein>
    <submittedName>
        <fullName evidence="1">Uncharacterized protein</fullName>
    </submittedName>
</protein>
<gene>
    <name evidence="1" type="ORF">MNBD_DELTA01-168</name>
</gene>
<dbReference type="Pfam" id="PF19027">
    <property type="entry name" value="DUF5752"/>
    <property type="match status" value="1"/>
</dbReference>
<proteinExistence type="predicted"/>
<organism evidence="1">
    <name type="scientific">hydrothermal vent metagenome</name>
    <dbReference type="NCBI Taxonomy" id="652676"/>
    <lineage>
        <taxon>unclassified sequences</taxon>
        <taxon>metagenomes</taxon>
        <taxon>ecological metagenomes</taxon>
    </lineage>
</organism>
<sequence length="218" mass="25308">MAEPFVFFECTSVERMTGRHARDVVDFLEILKQISPASIFHHMHQYFLKPHVAPPEYPNDFICWIADALEEKVLAERLANLNPFEFSDIEEIRVELIRIITNYLKENRPPRAVRGGKEFFFNEGITIVIPTGHKASNLREFKAVLDEVDPSCIYYHFYEARLRLGRKDDDFSCFFSDCFGGDCTGLAERIRRLDPYMFTAETLKNKLVALVAKAMEDN</sequence>